<dbReference type="Gene3D" id="3.10.105.10">
    <property type="entry name" value="Dipeptide-binding Protein, Domain 3"/>
    <property type="match status" value="1"/>
</dbReference>
<dbReference type="RefSeq" id="WP_091118726.1">
    <property type="nucleotide sequence ID" value="NZ_FMHY01000002.1"/>
</dbReference>
<name>A0A1C6UPB7_9ACTN</name>
<dbReference type="PROSITE" id="PS51257">
    <property type="entry name" value="PROKAR_LIPOPROTEIN"/>
    <property type="match status" value="1"/>
</dbReference>
<dbReference type="InterPro" id="IPR039424">
    <property type="entry name" value="SBP_5"/>
</dbReference>
<dbReference type="SUPFAM" id="SSF53850">
    <property type="entry name" value="Periplasmic binding protein-like II"/>
    <property type="match status" value="1"/>
</dbReference>
<dbReference type="GO" id="GO:0042597">
    <property type="term" value="C:periplasmic space"/>
    <property type="evidence" value="ECO:0007669"/>
    <property type="project" value="UniProtKB-ARBA"/>
</dbReference>
<feature type="domain" description="Solute-binding protein family 5" evidence="1">
    <location>
        <begin position="114"/>
        <end position="494"/>
    </location>
</feature>
<dbReference type="GO" id="GO:1904680">
    <property type="term" value="F:peptide transmembrane transporter activity"/>
    <property type="evidence" value="ECO:0007669"/>
    <property type="project" value="TreeGrafter"/>
</dbReference>
<evidence type="ECO:0000313" key="2">
    <source>
        <dbReference type="EMBL" id="SCL55885.1"/>
    </source>
</evidence>
<dbReference type="PANTHER" id="PTHR30290:SF83">
    <property type="entry name" value="ABC TRANSPORTER SUBSTRATE-BINDING PROTEIN"/>
    <property type="match status" value="1"/>
</dbReference>
<accession>A0A1C6UPB7</accession>
<dbReference type="AlphaFoldDB" id="A0A1C6UPB7"/>
<dbReference type="EMBL" id="FMHY01000002">
    <property type="protein sequence ID" value="SCL55885.1"/>
    <property type="molecule type" value="Genomic_DNA"/>
</dbReference>
<organism evidence="2 3">
    <name type="scientific">Micromonospora eburnea</name>
    <dbReference type="NCBI Taxonomy" id="227316"/>
    <lineage>
        <taxon>Bacteria</taxon>
        <taxon>Bacillati</taxon>
        <taxon>Actinomycetota</taxon>
        <taxon>Actinomycetes</taxon>
        <taxon>Micromonosporales</taxon>
        <taxon>Micromonosporaceae</taxon>
        <taxon>Micromonospora</taxon>
    </lineage>
</organism>
<keyword evidence="3" id="KW-1185">Reference proteome</keyword>
<evidence type="ECO:0000313" key="3">
    <source>
        <dbReference type="Proteomes" id="UP000199696"/>
    </source>
</evidence>
<dbReference type="Pfam" id="PF00496">
    <property type="entry name" value="SBP_bac_5"/>
    <property type="match status" value="1"/>
</dbReference>
<dbReference type="InterPro" id="IPR000914">
    <property type="entry name" value="SBP_5_dom"/>
</dbReference>
<dbReference type="CDD" id="cd08506">
    <property type="entry name" value="PBP2_clavulanate_OppA2"/>
    <property type="match status" value="1"/>
</dbReference>
<dbReference type="OrthoDB" id="5240629at2"/>
<sequence>MRARTRTLTTGVLAAALVAAGCSPTTDSGGGGGDDGKTKTQTGLISYEAADNQGPAKAVDGASRGGTLTIMQNSDFEHLDPARNYVNVQQVTGGLLYRALNGYKEDGSGKLLLVGDLATDPGKDVNKDCKVWEFTLREGVKYEDGSPVTSKDVAYGIARSFAGSLNEGPHYIQQWLYPGGVYNAKYQGPYDGGKTVPDGIETPDDRTIRFTFPESHCDMPYAAALPTSAPVPAAKDTRANYDLRPFSSGPYKVKSYQRDVALELERNPNWDPKTDPLRNAYPDAIRITFGLEQAQIAERLVADAPADQAALSWTDVPPAVLPRTTSAGVVERVVKGPTQYTWVLNINNQRVTDLNVRRALNYAIDKDAVLKAIGGQAAGSPATTLMSPTTAGWKKYDAFNAPLTGDKAKVTELLGGKKPKLVLAHANTELRTQQAEAIRKNLTVMGFDIVMKPIESSSYYDEVGRKNNPYDLYIGGWGSDWPTGSTIIPPVYDGREIVAEGNNNLSYLNESTISAEVDRVRKLPAGEQDAGWMALDEKIMRDYAPVVPLYYDAAYELHGSKVGNTFLSDAYGIISLNGIYVKQ</sequence>
<dbReference type="Gene3D" id="3.40.190.10">
    <property type="entry name" value="Periplasmic binding protein-like II"/>
    <property type="match status" value="1"/>
</dbReference>
<evidence type="ECO:0000259" key="1">
    <source>
        <dbReference type="Pfam" id="PF00496"/>
    </source>
</evidence>
<dbReference type="STRING" id="227316.GA0070604_3301"/>
<dbReference type="Proteomes" id="UP000199696">
    <property type="component" value="Unassembled WGS sequence"/>
</dbReference>
<reference evidence="3" key="1">
    <citation type="submission" date="2016-06" db="EMBL/GenBank/DDBJ databases">
        <authorList>
            <person name="Varghese N."/>
            <person name="Submissions Spin"/>
        </authorList>
    </citation>
    <scope>NUCLEOTIDE SEQUENCE [LARGE SCALE GENOMIC DNA]</scope>
    <source>
        <strain evidence="3">DSM 44814</strain>
    </source>
</reference>
<proteinExistence type="predicted"/>
<dbReference type="InterPro" id="IPR030678">
    <property type="entry name" value="Peptide/Ni-bd"/>
</dbReference>
<dbReference type="GO" id="GO:0015833">
    <property type="term" value="P:peptide transport"/>
    <property type="evidence" value="ECO:0007669"/>
    <property type="project" value="TreeGrafter"/>
</dbReference>
<dbReference type="PANTHER" id="PTHR30290">
    <property type="entry name" value="PERIPLASMIC BINDING COMPONENT OF ABC TRANSPORTER"/>
    <property type="match status" value="1"/>
</dbReference>
<protein>
    <submittedName>
        <fullName evidence="2">Peptide/nickel transport system substrate-binding protein</fullName>
    </submittedName>
</protein>
<gene>
    <name evidence="2" type="ORF">GA0070604_3301</name>
</gene>
<dbReference type="PIRSF" id="PIRSF002741">
    <property type="entry name" value="MppA"/>
    <property type="match status" value="1"/>
</dbReference>
<dbReference type="GO" id="GO:0043190">
    <property type="term" value="C:ATP-binding cassette (ABC) transporter complex"/>
    <property type="evidence" value="ECO:0007669"/>
    <property type="project" value="InterPro"/>
</dbReference>